<dbReference type="AlphaFoldDB" id="A0A8D8KJZ1"/>
<sequence length="130" mass="14846">MRIFPVDFVTKRVQQALLFQDAFPNFSLHRFKLFRGRIPGHGGAAIGLLIGVTGRGARLPSFELRILTERSVHQRSSHVTDLLFQLANVCFVVVDFGYFGPTLLWRGIRLVIVFVRDFRSLVQFFVPALK</sequence>
<proteinExistence type="predicted"/>
<protein>
    <submittedName>
        <fullName evidence="1">(northern house mosquito) hypothetical protein</fullName>
    </submittedName>
</protein>
<dbReference type="EMBL" id="HBUE01215987">
    <property type="protein sequence ID" value="CAG6536954.1"/>
    <property type="molecule type" value="Transcribed_RNA"/>
</dbReference>
<name>A0A8D8KJZ1_CULPI</name>
<reference evidence="1" key="1">
    <citation type="submission" date="2021-05" db="EMBL/GenBank/DDBJ databases">
        <authorList>
            <person name="Alioto T."/>
            <person name="Alioto T."/>
            <person name="Gomez Garrido J."/>
        </authorList>
    </citation>
    <scope>NUCLEOTIDE SEQUENCE</scope>
</reference>
<organism evidence="1">
    <name type="scientific">Culex pipiens</name>
    <name type="common">House mosquito</name>
    <dbReference type="NCBI Taxonomy" id="7175"/>
    <lineage>
        <taxon>Eukaryota</taxon>
        <taxon>Metazoa</taxon>
        <taxon>Ecdysozoa</taxon>
        <taxon>Arthropoda</taxon>
        <taxon>Hexapoda</taxon>
        <taxon>Insecta</taxon>
        <taxon>Pterygota</taxon>
        <taxon>Neoptera</taxon>
        <taxon>Endopterygota</taxon>
        <taxon>Diptera</taxon>
        <taxon>Nematocera</taxon>
        <taxon>Culicoidea</taxon>
        <taxon>Culicidae</taxon>
        <taxon>Culicinae</taxon>
        <taxon>Culicini</taxon>
        <taxon>Culex</taxon>
        <taxon>Culex</taxon>
    </lineage>
</organism>
<dbReference type="EMBL" id="HBUE01322543">
    <property type="protein sequence ID" value="CAG6588957.1"/>
    <property type="molecule type" value="Transcribed_RNA"/>
</dbReference>
<evidence type="ECO:0000313" key="1">
    <source>
        <dbReference type="EMBL" id="CAG6588957.1"/>
    </source>
</evidence>
<accession>A0A8D8KJZ1</accession>